<reference evidence="3 4" key="1">
    <citation type="submission" date="2020-03" db="EMBL/GenBank/DDBJ databases">
        <title>Draft Genome Sequence of Cudoniella acicularis.</title>
        <authorList>
            <person name="Buettner E."/>
            <person name="Kellner H."/>
        </authorList>
    </citation>
    <scope>NUCLEOTIDE SEQUENCE [LARGE SCALE GENOMIC DNA]</scope>
    <source>
        <strain evidence="3 4">DSM 108380</strain>
    </source>
</reference>
<protein>
    <recommendedName>
        <fullName evidence="2">Heterokaryon incompatibility domain-containing protein</fullName>
    </recommendedName>
</protein>
<dbReference type="PANTHER" id="PTHR33112:SF9">
    <property type="entry name" value="HETEROKARYON INCOMPATIBILITY DOMAIN-CONTAINING PROTEIN"/>
    <property type="match status" value="1"/>
</dbReference>
<proteinExistence type="predicted"/>
<dbReference type="PANTHER" id="PTHR33112">
    <property type="entry name" value="DOMAIN PROTEIN, PUTATIVE-RELATED"/>
    <property type="match status" value="1"/>
</dbReference>
<evidence type="ECO:0000256" key="1">
    <source>
        <dbReference type="SAM" id="MobiDB-lite"/>
    </source>
</evidence>
<sequence>MAPTAEADDNAVKKTKAHVHGGNGDGGPVTKKRKSNPPSRTNHGETTSAYASQTSSQGQPGSAALQAKKNQGDFQNRVGNGGPAAKDSKPNQSQIQVDNVSSSTGKPRPALQKDLENDVLRFALWRQSFQAEIEETCNDRTEVKQENFYTIFGTKGCLLYCNDRKNIQILLAEGLRQARGVLRTSKRRRHSSKEKNHPFTLNELEASILSGCQSCKTFMDILQHASLLDHDAKNAIENCVFHISSDFRLTRKITIGDILYTKEVALFHPQGYRVQLQRMISSEFLTGNTASDVSIDRARGWVEACDKHHKYFPTGAASLLPKRLIDVTNIWQGTALGVKLTQQTNGQRGKYVCLSHCWGSIPIHCSTKTKTLADALNFIKFETLPKNFQDAITLTRKLGVQYIWIDSICIIQDDKKDWEVQSEEMAIIYRNAYLTIASVLSPNSTGGCFSQTMPDLKLSLVDRTVEPVIIGIRMCDFHGRPSGFNDTQARFPLFQRAWVFQERLLSKRLLYCNFGELQFSCLEGQKCECGSRLLPPHPLQERLLPNHFLDSKYRLLMAQDTKPSKSELDGYYTWWSQIVSNYMHLNITYPNDILPALSGCARIFSQLSGDQYLAGLWKGSISADLAWYIEIRADANKPDANNAGVIERRAIRFTPKPRPTSWTAPSWSWASVAPGQLVVFGADSGSWWGKWYLQNLNWTVEVKPKGLNSLGELSPGTSFLRVEAPLFPCYVHAFCNRNIRALGSNRRTTSSHTAQKRYNIYHRYKRHYPDLRCQIAVSELDSWDGWFRFWPDVPPDVGLQYNKVQTCNCALAKVWLFHVGRKWNDSNCLDYFMMLKEIDIRQNKYERFGMVLYSGHNIEKRTRWFSEVWEKDKADPGSSIFVGVIMMRFSKSLSEKGEYLIEQGRGSSQKITESKIAVQRVEWTTMYKAGFGIPGAYFMRGEASLSVSEAAFI</sequence>
<dbReference type="AlphaFoldDB" id="A0A8H4W7G8"/>
<evidence type="ECO:0000313" key="3">
    <source>
        <dbReference type="EMBL" id="KAF4634485.1"/>
    </source>
</evidence>
<keyword evidence="4" id="KW-1185">Reference proteome</keyword>
<feature type="region of interest" description="Disordered" evidence="1">
    <location>
        <begin position="1"/>
        <end position="112"/>
    </location>
</feature>
<dbReference type="OrthoDB" id="3486565at2759"/>
<accession>A0A8H4W7G8</accession>
<gene>
    <name evidence="3" type="ORF">G7Y89_g3615</name>
</gene>
<dbReference type="InterPro" id="IPR010730">
    <property type="entry name" value="HET"/>
</dbReference>
<evidence type="ECO:0000259" key="2">
    <source>
        <dbReference type="Pfam" id="PF06985"/>
    </source>
</evidence>
<dbReference type="Proteomes" id="UP000566819">
    <property type="component" value="Unassembled WGS sequence"/>
</dbReference>
<dbReference type="Pfam" id="PF06985">
    <property type="entry name" value="HET"/>
    <property type="match status" value="1"/>
</dbReference>
<comment type="caution">
    <text evidence="3">The sequence shown here is derived from an EMBL/GenBank/DDBJ whole genome shotgun (WGS) entry which is preliminary data.</text>
</comment>
<organism evidence="3 4">
    <name type="scientific">Cudoniella acicularis</name>
    <dbReference type="NCBI Taxonomy" id="354080"/>
    <lineage>
        <taxon>Eukaryota</taxon>
        <taxon>Fungi</taxon>
        <taxon>Dikarya</taxon>
        <taxon>Ascomycota</taxon>
        <taxon>Pezizomycotina</taxon>
        <taxon>Leotiomycetes</taxon>
        <taxon>Helotiales</taxon>
        <taxon>Tricladiaceae</taxon>
        <taxon>Cudoniella</taxon>
    </lineage>
</organism>
<feature type="domain" description="Heterokaryon incompatibility" evidence="2">
    <location>
        <begin position="351"/>
        <end position="502"/>
    </location>
</feature>
<feature type="compositionally biased region" description="Polar residues" evidence="1">
    <location>
        <begin position="90"/>
        <end position="105"/>
    </location>
</feature>
<feature type="compositionally biased region" description="Low complexity" evidence="1">
    <location>
        <begin position="46"/>
        <end position="57"/>
    </location>
</feature>
<name>A0A8H4W7G8_9HELO</name>
<evidence type="ECO:0000313" key="4">
    <source>
        <dbReference type="Proteomes" id="UP000566819"/>
    </source>
</evidence>
<feature type="compositionally biased region" description="Polar residues" evidence="1">
    <location>
        <begin position="36"/>
        <end position="45"/>
    </location>
</feature>
<feature type="compositionally biased region" description="Polar residues" evidence="1">
    <location>
        <begin position="68"/>
        <end position="78"/>
    </location>
</feature>
<dbReference type="EMBL" id="JAAMPI010000181">
    <property type="protein sequence ID" value="KAF4634485.1"/>
    <property type="molecule type" value="Genomic_DNA"/>
</dbReference>